<evidence type="ECO:0000256" key="1">
    <source>
        <dbReference type="ARBA" id="ARBA00022679"/>
    </source>
</evidence>
<evidence type="ECO:0000313" key="2">
    <source>
        <dbReference type="EMBL" id="KAG1556544.1"/>
    </source>
</evidence>
<organism evidence="2 3">
    <name type="scientific">Rhizopus delemar</name>
    <dbReference type="NCBI Taxonomy" id="936053"/>
    <lineage>
        <taxon>Eukaryota</taxon>
        <taxon>Fungi</taxon>
        <taxon>Fungi incertae sedis</taxon>
        <taxon>Mucoromycota</taxon>
        <taxon>Mucoromycotina</taxon>
        <taxon>Mucoromycetes</taxon>
        <taxon>Mucorales</taxon>
        <taxon>Mucorineae</taxon>
        <taxon>Rhizopodaceae</taxon>
        <taxon>Rhizopus</taxon>
    </lineage>
</organism>
<dbReference type="Proteomes" id="UP000740926">
    <property type="component" value="Unassembled WGS sequence"/>
</dbReference>
<dbReference type="PROSITE" id="PS01274">
    <property type="entry name" value="COA_TRANSF_2"/>
    <property type="match status" value="1"/>
</dbReference>
<dbReference type="Gene3D" id="3.40.1080.10">
    <property type="entry name" value="Glutaconate Coenzyme A-transferase"/>
    <property type="match status" value="2"/>
</dbReference>
<dbReference type="SMART" id="SM00882">
    <property type="entry name" value="CoA_trans"/>
    <property type="match status" value="1"/>
</dbReference>
<comment type="caution">
    <text evidence="2">The sequence shown here is derived from an EMBL/GenBank/DDBJ whole genome shotgun (WGS) entry which is preliminary data.</text>
</comment>
<dbReference type="InterPro" id="IPR004164">
    <property type="entry name" value="CoA_transf_AS"/>
</dbReference>
<evidence type="ECO:0008006" key="4">
    <source>
        <dbReference type="Google" id="ProtNLM"/>
    </source>
</evidence>
<dbReference type="InterPro" id="IPR012792">
    <property type="entry name" value="3-oxoacid_CoA-transf_A"/>
</dbReference>
<reference evidence="2 3" key="1">
    <citation type="journal article" date="2020" name="Microb. Genom.">
        <title>Genetic diversity of clinical and environmental Mucorales isolates obtained from an investigation of mucormycosis cases among solid organ transplant recipients.</title>
        <authorList>
            <person name="Nguyen M.H."/>
            <person name="Kaul D."/>
            <person name="Muto C."/>
            <person name="Cheng S.J."/>
            <person name="Richter R.A."/>
            <person name="Bruno V.M."/>
            <person name="Liu G."/>
            <person name="Beyhan S."/>
            <person name="Sundermann A.J."/>
            <person name="Mounaud S."/>
            <person name="Pasculle A.W."/>
            <person name="Nierman W.C."/>
            <person name="Driscoll E."/>
            <person name="Cumbie R."/>
            <person name="Clancy C.J."/>
            <person name="Dupont C.L."/>
        </authorList>
    </citation>
    <scope>NUCLEOTIDE SEQUENCE [LARGE SCALE GENOMIC DNA]</scope>
    <source>
        <strain evidence="2 3">GL24</strain>
    </source>
</reference>
<dbReference type="NCBIfam" id="TIGR02429">
    <property type="entry name" value="pcaI_scoA_fam"/>
    <property type="match status" value="1"/>
</dbReference>
<evidence type="ECO:0000313" key="3">
    <source>
        <dbReference type="Proteomes" id="UP000740926"/>
    </source>
</evidence>
<dbReference type="NCBIfam" id="TIGR02428">
    <property type="entry name" value="pcaJ_scoB_fam"/>
    <property type="match status" value="1"/>
</dbReference>
<proteinExistence type="predicted"/>
<protein>
    <recommendedName>
        <fullName evidence="4">3-oxoadipate CoA-transferase</fullName>
    </recommendedName>
</protein>
<dbReference type="PANTHER" id="PTHR13707:SF57">
    <property type="entry name" value="SUCCINYL-COA:3-KETOACID COENZYME A TRANSFERASE SUBUNIT B-RELATED"/>
    <property type="match status" value="1"/>
</dbReference>
<dbReference type="Pfam" id="PF01144">
    <property type="entry name" value="CoA_trans"/>
    <property type="match status" value="2"/>
</dbReference>
<dbReference type="AlphaFoldDB" id="A0A9P7CHU6"/>
<gene>
    <name evidence="2" type="ORF">G6F50_012717</name>
</gene>
<name>A0A9P7CHU6_9FUNG</name>
<accession>A0A9P7CHU6</accession>
<dbReference type="GO" id="GO:0008410">
    <property type="term" value="F:CoA-transferase activity"/>
    <property type="evidence" value="ECO:0007669"/>
    <property type="project" value="InterPro"/>
</dbReference>
<dbReference type="InterPro" id="IPR012791">
    <property type="entry name" value="3-oxoacid_CoA-transf_B"/>
</dbReference>
<dbReference type="PANTHER" id="PTHR13707">
    <property type="entry name" value="KETOACID-COENZYME A TRANSFERASE"/>
    <property type="match status" value="1"/>
</dbReference>
<dbReference type="EMBL" id="JAANIU010004238">
    <property type="protein sequence ID" value="KAG1556544.1"/>
    <property type="molecule type" value="Genomic_DNA"/>
</dbReference>
<keyword evidence="1" id="KW-0808">Transferase</keyword>
<dbReference type="InterPro" id="IPR037171">
    <property type="entry name" value="NagB/RpiA_transferase-like"/>
</dbReference>
<sequence length="335" mass="35441">MRSRGTLAERLRAAGAGLGPFYTPTGYGTELAAGRRQEVIDGVGYVLEHPLRGDYALIRAHLGDRWGNLMYRHAARNFNPVMCMAAGHAIAQVDEVVPLGAFVPEQVMTQGIFQIAQLLASDIPDGSIVNLGIGMPTLVGDYLPSDKDILLHSENGILGMGPAASGENVDLDLINASRQPITLLDGASITEHTVSFAMMRGGHLDYAVLGAFQVSESGDLANWKTDAADAIPAVGGAMDLAVGAKQVLVTMEHRGRDGTPKVLRQCTYPLTGKGVVTRIYTDLAVIDVTPGGLNVYAMKAGVTAAFLRSVTEAPLHFPATPRVIVLDPAGTPRYA</sequence>
<keyword evidence="3" id="KW-1185">Reference proteome</keyword>
<dbReference type="InterPro" id="IPR004165">
    <property type="entry name" value="CoA_trans_fam_I"/>
</dbReference>
<dbReference type="SUPFAM" id="SSF100950">
    <property type="entry name" value="NagB/RpiA/CoA transferase-like"/>
    <property type="match status" value="2"/>
</dbReference>